<protein>
    <submittedName>
        <fullName evidence="2">Uncharacterized protein</fullName>
    </submittedName>
</protein>
<dbReference type="EMBL" id="NJHN03000040">
    <property type="protein sequence ID" value="KAH9421533.1"/>
    <property type="molecule type" value="Genomic_DNA"/>
</dbReference>
<keyword evidence="1" id="KW-1133">Transmembrane helix</keyword>
<evidence type="ECO:0000256" key="1">
    <source>
        <dbReference type="SAM" id="Phobius"/>
    </source>
</evidence>
<feature type="transmembrane region" description="Helical" evidence="1">
    <location>
        <begin position="28"/>
        <end position="54"/>
    </location>
</feature>
<comment type="caution">
    <text evidence="2">The sequence shown here is derived from an EMBL/GenBank/DDBJ whole genome shotgun (WGS) entry which is preliminary data.</text>
</comment>
<accession>A0ABQ8JGI1</accession>
<sequence length="115" mass="13297">MQRLTITIAESIDLNHKHSKWWSFNPDIVLAFGLIIFYAIFVLFIVFIVIRIILTICMSTNRKISRNPKPKIHIHSDYGLSESESNSYRTGTLANSLSMMMMMVVMDDSLLRSQK</sequence>
<reference evidence="2 3" key="2">
    <citation type="journal article" date="2022" name="Mol. Biol. Evol.">
        <title>Comparative Genomics Reveals Insights into the Divergent Evolution of Astigmatic Mites and Household Pest Adaptations.</title>
        <authorList>
            <person name="Xiong Q."/>
            <person name="Wan A.T."/>
            <person name="Liu X."/>
            <person name="Fung C.S."/>
            <person name="Xiao X."/>
            <person name="Malainual N."/>
            <person name="Hou J."/>
            <person name="Wang L."/>
            <person name="Wang M."/>
            <person name="Yang K.Y."/>
            <person name="Cui Y."/>
            <person name="Leung E.L."/>
            <person name="Nong W."/>
            <person name="Shin S.K."/>
            <person name="Au S.W."/>
            <person name="Jeong K.Y."/>
            <person name="Chew F.T."/>
            <person name="Hui J.H."/>
            <person name="Leung T.F."/>
            <person name="Tungtrongchitr A."/>
            <person name="Zhong N."/>
            <person name="Liu Z."/>
            <person name="Tsui S.K."/>
        </authorList>
    </citation>
    <scope>NUCLEOTIDE SEQUENCE [LARGE SCALE GENOMIC DNA]</scope>
    <source>
        <strain evidence="2">Derp</strain>
    </source>
</reference>
<evidence type="ECO:0000313" key="3">
    <source>
        <dbReference type="Proteomes" id="UP000887458"/>
    </source>
</evidence>
<keyword evidence="1" id="KW-0472">Membrane</keyword>
<reference evidence="2 3" key="1">
    <citation type="journal article" date="2018" name="J. Allergy Clin. Immunol.">
        <title>High-quality assembly of Dermatophagoides pteronyssinus genome and transcriptome reveals a wide range of novel allergens.</title>
        <authorList>
            <person name="Liu X.Y."/>
            <person name="Yang K.Y."/>
            <person name="Wang M.Q."/>
            <person name="Kwok J.S."/>
            <person name="Zeng X."/>
            <person name="Yang Z."/>
            <person name="Xiao X.J."/>
            <person name="Lau C.P."/>
            <person name="Li Y."/>
            <person name="Huang Z.M."/>
            <person name="Ba J.G."/>
            <person name="Yim A.K."/>
            <person name="Ouyang C.Y."/>
            <person name="Ngai S.M."/>
            <person name="Chan T.F."/>
            <person name="Leung E.L."/>
            <person name="Liu L."/>
            <person name="Liu Z.G."/>
            <person name="Tsui S.K."/>
        </authorList>
    </citation>
    <scope>NUCLEOTIDE SEQUENCE [LARGE SCALE GENOMIC DNA]</scope>
    <source>
        <strain evidence="2">Derp</strain>
    </source>
</reference>
<proteinExistence type="predicted"/>
<gene>
    <name evidence="2" type="ORF">DERP_012266</name>
</gene>
<keyword evidence="3" id="KW-1185">Reference proteome</keyword>
<name>A0ABQ8JGI1_DERPT</name>
<evidence type="ECO:0000313" key="2">
    <source>
        <dbReference type="EMBL" id="KAH9421533.1"/>
    </source>
</evidence>
<dbReference type="Proteomes" id="UP000887458">
    <property type="component" value="Unassembled WGS sequence"/>
</dbReference>
<keyword evidence="1" id="KW-0812">Transmembrane</keyword>
<organism evidence="2 3">
    <name type="scientific">Dermatophagoides pteronyssinus</name>
    <name type="common">European house dust mite</name>
    <dbReference type="NCBI Taxonomy" id="6956"/>
    <lineage>
        <taxon>Eukaryota</taxon>
        <taxon>Metazoa</taxon>
        <taxon>Ecdysozoa</taxon>
        <taxon>Arthropoda</taxon>
        <taxon>Chelicerata</taxon>
        <taxon>Arachnida</taxon>
        <taxon>Acari</taxon>
        <taxon>Acariformes</taxon>
        <taxon>Sarcoptiformes</taxon>
        <taxon>Astigmata</taxon>
        <taxon>Psoroptidia</taxon>
        <taxon>Analgoidea</taxon>
        <taxon>Pyroglyphidae</taxon>
        <taxon>Dermatophagoidinae</taxon>
        <taxon>Dermatophagoides</taxon>
    </lineage>
</organism>